<dbReference type="PANTHER" id="PTHR48154">
    <property type="entry name" value="PROTEIN, PUTATIVE-RELATED"/>
    <property type="match status" value="1"/>
</dbReference>
<keyword evidence="3" id="KW-1185">Reference proteome</keyword>
<name>A0A9D4VU89_PEA</name>
<proteinExistence type="predicted"/>
<accession>A0A9D4VU89</accession>
<organism evidence="2 3">
    <name type="scientific">Pisum sativum</name>
    <name type="common">Garden pea</name>
    <name type="synonym">Lathyrus oleraceus</name>
    <dbReference type="NCBI Taxonomy" id="3888"/>
    <lineage>
        <taxon>Eukaryota</taxon>
        <taxon>Viridiplantae</taxon>
        <taxon>Streptophyta</taxon>
        <taxon>Embryophyta</taxon>
        <taxon>Tracheophyta</taxon>
        <taxon>Spermatophyta</taxon>
        <taxon>Magnoliopsida</taxon>
        <taxon>eudicotyledons</taxon>
        <taxon>Gunneridae</taxon>
        <taxon>Pentapetalae</taxon>
        <taxon>rosids</taxon>
        <taxon>fabids</taxon>
        <taxon>Fabales</taxon>
        <taxon>Fabaceae</taxon>
        <taxon>Papilionoideae</taxon>
        <taxon>50 kb inversion clade</taxon>
        <taxon>NPAAA clade</taxon>
        <taxon>Hologalegina</taxon>
        <taxon>IRL clade</taxon>
        <taxon>Fabeae</taxon>
        <taxon>Lathyrus</taxon>
    </lineage>
</organism>
<comment type="caution">
    <text evidence="2">The sequence shown here is derived from an EMBL/GenBank/DDBJ whole genome shotgun (WGS) entry which is preliminary data.</text>
</comment>
<sequence length="175" mass="20167">MSLTNEDIVWYDPSLSSLEIIDSCGEFSNVPLIGTQEGINYNPVLARCQLGIPLRDKPNNTLLEGLFYQEALEAYTLWVKQGALELKMPYPCERPMSMVVVEPLTLPNQDVEELEDAFIKIKQEKDMWEEHFHALSKKHEELQLESKDKDALIELLEDWVTKRQREPEVSSSSMP</sequence>
<feature type="domain" description="DUF7745" evidence="1">
    <location>
        <begin position="1"/>
        <end position="73"/>
    </location>
</feature>
<dbReference type="PANTHER" id="PTHR48154:SF1">
    <property type="entry name" value="PROTEIN, PUTATIVE-RELATED"/>
    <property type="match status" value="1"/>
</dbReference>
<protein>
    <recommendedName>
        <fullName evidence="1">DUF7745 domain-containing protein</fullName>
    </recommendedName>
</protein>
<dbReference type="Gramene" id="Psat07G0501800-T1">
    <property type="protein sequence ID" value="KAI5389567.1"/>
    <property type="gene ID" value="KIW84_075018"/>
</dbReference>
<dbReference type="AlphaFoldDB" id="A0A9D4VU89"/>
<gene>
    <name evidence="2" type="ORF">KIW84_075018</name>
</gene>
<dbReference type="Proteomes" id="UP001058974">
    <property type="component" value="Chromosome 7"/>
</dbReference>
<dbReference type="EMBL" id="JAMSHJ010000007">
    <property type="protein sequence ID" value="KAI5389567.1"/>
    <property type="molecule type" value="Genomic_DNA"/>
</dbReference>
<evidence type="ECO:0000313" key="3">
    <source>
        <dbReference type="Proteomes" id="UP001058974"/>
    </source>
</evidence>
<dbReference type="InterPro" id="IPR056647">
    <property type="entry name" value="DUF7745"/>
</dbReference>
<evidence type="ECO:0000313" key="2">
    <source>
        <dbReference type="EMBL" id="KAI5389567.1"/>
    </source>
</evidence>
<dbReference type="Pfam" id="PF24924">
    <property type="entry name" value="DUF7745"/>
    <property type="match status" value="1"/>
</dbReference>
<evidence type="ECO:0000259" key="1">
    <source>
        <dbReference type="Pfam" id="PF24924"/>
    </source>
</evidence>
<reference evidence="2 3" key="1">
    <citation type="journal article" date="2022" name="Nat. Genet.">
        <title>Improved pea reference genome and pan-genome highlight genomic features and evolutionary characteristics.</title>
        <authorList>
            <person name="Yang T."/>
            <person name="Liu R."/>
            <person name="Luo Y."/>
            <person name="Hu S."/>
            <person name="Wang D."/>
            <person name="Wang C."/>
            <person name="Pandey M.K."/>
            <person name="Ge S."/>
            <person name="Xu Q."/>
            <person name="Li N."/>
            <person name="Li G."/>
            <person name="Huang Y."/>
            <person name="Saxena R.K."/>
            <person name="Ji Y."/>
            <person name="Li M."/>
            <person name="Yan X."/>
            <person name="He Y."/>
            <person name="Liu Y."/>
            <person name="Wang X."/>
            <person name="Xiang C."/>
            <person name="Varshney R.K."/>
            <person name="Ding H."/>
            <person name="Gao S."/>
            <person name="Zong X."/>
        </authorList>
    </citation>
    <scope>NUCLEOTIDE SEQUENCE [LARGE SCALE GENOMIC DNA]</scope>
    <source>
        <strain evidence="2 3">cv. Zhongwan 6</strain>
    </source>
</reference>